<proteinExistence type="predicted"/>
<keyword evidence="5" id="KW-1185">Reference proteome</keyword>
<accession>A0ABT9J270</accession>
<dbReference type="InterPro" id="IPR015915">
    <property type="entry name" value="Kelch-typ_b-propeller"/>
</dbReference>
<dbReference type="Pfam" id="PF01344">
    <property type="entry name" value="Kelch_1"/>
    <property type="match status" value="2"/>
</dbReference>
<dbReference type="SUPFAM" id="SSF55383">
    <property type="entry name" value="Copper amine oxidase, domain N"/>
    <property type="match status" value="1"/>
</dbReference>
<evidence type="ECO:0000256" key="2">
    <source>
        <dbReference type="ARBA" id="ARBA00022737"/>
    </source>
</evidence>
<feature type="domain" description="Copper amine oxidase-like N-terminal" evidence="3">
    <location>
        <begin position="397"/>
        <end position="502"/>
    </location>
</feature>
<sequence length="509" mass="57646">MNISVKLLTRFKVFVIAALISSIISISMIHAEGTGVWEEVSSLNQQRINFQIEQLDDKIYAIGGMYLVTENQFDYLDRVEVYNIKNNTWTDVASMNEKRTGFQTVVLNDKIYAIGGYYTVSDGIDSSYIHLNSVEVYDPANDVWIESASMVNPLSSSMQAKSANSEIYVVKDYDVGWENGEHLYKHIIEVYNPEKDTWEKGASFVDANETLYMEELNGQIFLIGSDKINRYDSEENDWIEVEMKSLDIENVYLTEATSDKIILIGTSKNSTQVSSVVTYDPSTNSWTTAESLSTPIEGSNYSSLTLNGDIYVLDMMDSLKHQIGTLQVYDMVNDNWNVITNIYQNKRGYQATIVDEKVFIIGGQEVESYQSNHIDRIQLISQDQVRVYDLESDFSIVINDQVTRFDTPSLIKNGTTMVPMRDIFESLGAELKWDNQTKTVTAIKDDIKIVLQIGSDEAMLNNQTMNLTMPAEIINGSTLVPLRFVSESLGANVNYQQDENNKIISIHMN</sequence>
<dbReference type="InterPro" id="IPR006652">
    <property type="entry name" value="Kelch_1"/>
</dbReference>
<dbReference type="SMART" id="SM00612">
    <property type="entry name" value="Kelch"/>
    <property type="match status" value="3"/>
</dbReference>
<organism evidence="4 5">
    <name type="scientific">Chengkuizengella axinellae</name>
    <dbReference type="NCBI Taxonomy" id="3064388"/>
    <lineage>
        <taxon>Bacteria</taxon>
        <taxon>Bacillati</taxon>
        <taxon>Bacillota</taxon>
        <taxon>Bacilli</taxon>
        <taxon>Bacillales</taxon>
        <taxon>Paenibacillaceae</taxon>
        <taxon>Chengkuizengella</taxon>
    </lineage>
</organism>
<dbReference type="SUPFAM" id="SSF117281">
    <property type="entry name" value="Kelch motif"/>
    <property type="match status" value="1"/>
</dbReference>
<dbReference type="EMBL" id="JAVAMP010000008">
    <property type="protein sequence ID" value="MDP5275522.1"/>
    <property type="molecule type" value="Genomic_DNA"/>
</dbReference>
<evidence type="ECO:0000313" key="4">
    <source>
        <dbReference type="EMBL" id="MDP5275522.1"/>
    </source>
</evidence>
<dbReference type="Gene3D" id="3.30.457.10">
    <property type="entry name" value="Copper amine oxidase-like, N-terminal domain"/>
    <property type="match status" value="1"/>
</dbReference>
<name>A0ABT9J270_9BACL</name>
<reference evidence="4 5" key="1">
    <citation type="submission" date="2023-08" db="EMBL/GenBank/DDBJ databases">
        <authorList>
            <person name="Park J.-S."/>
        </authorList>
    </citation>
    <scope>NUCLEOTIDE SEQUENCE [LARGE SCALE GENOMIC DNA]</scope>
    <source>
        <strain evidence="4 5">2205SS18-9</strain>
    </source>
</reference>
<dbReference type="SUPFAM" id="SSF50965">
    <property type="entry name" value="Galactose oxidase, central domain"/>
    <property type="match status" value="1"/>
</dbReference>
<dbReference type="InterPro" id="IPR011043">
    <property type="entry name" value="Gal_Oxase/kelch_b-propeller"/>
</dbReference>
<comment type="caution">
    <text evidence="4">The sequence shown here is derived from an EMBL/GenBank/DDBJ whole genome shotgun (WGS) entry which is preliminary data.</text>
</comment>
<dbReference type="PANTHER" id="PTHR46344:SF27">
    <property type="entry name" value="KELCH REPEAT SUPERFAMILY PROTEIN"/>
    <property type="match status" value="1"/>
</dbReference>
<dbReference type="RefSeq" id="WP_305992830.1">
    <property type="nucleotide sequence ID" value="NZ_JAVAMP010000008.1"/>
</dbReference>
<gene>
    <name evidence="4" type="ORF">Q5Y73_15540</name>
</gene>
<evidence type="ECO:0000313" key="5">
    <source>
        <dbReference type="Proteomes" id="UP001231941"/>
    </source>
</evidence>
<protein>
    <submittedName>
        <fullName evidence="4">Stalk domain-containing protein</fullName>
    </submittedName>
</protein>
<evidence type="ECO:0000259" key="3">
    <source>
        <dbReference type="Pfam" id="PF07833"/>
    </source>
</evidence>
<dbReference type="PANTHER" id="PTHR46344">
    <property type="entry name" value="OS02G0202900 PROTEIN"/>
    <property type="match status" value="1"/>
</dbReference>
<dbReference type="Gene3D" id="2.120.10.80">
    <property type="entry name" value="Kelch-type beta propeller"/>
    <property type="match status" value="2"/>
</dbReference>
<dbReference type="InterPro" id="IPR012854">
    <property type="entry name" value="Cu_amine_oxidase-like_N"/>
</dbReference>
<evidence type="ECO:0000256" key="1">
    <source>
        <dbReference type="ARBA" id="ARBA00022441"/>
    </source>
</evidence>
<keyword evidence="1" id="KW-0880">Kelch repeat</keyword>
<dbReference type="InterPro" id="IPR036582">
    <property type="entry name" value="Mao_N_sf"/>
</dbReference>
<dbReference type="Pfam" id="PF07833">
    <property type="entry name" value="Cu_amine_oxidN1"/>
    <property type="match status" value="1"/>
</dbReference>
<keyword evidence="2" id="KW-0677">Repeat</keyword>
<dbReference type="Proteomes" id="UP001231941">
    <property type="component" value="Unassembled WGS sequence"/>
</dbReference>